<proteinExistence type="predicted"/>
<keyword evidence="2" id="KW-0378">Hydrolase</keyword>
<dbReference type="InterPro" id="IPR003010">
    <property type="entry name" value="C-N_Hydrolase"/>
</dbReference>
<dbReference type="Pfam" id="PF00795">
    <property type="entry name" value="CN_hydrolase"/>
    <property type="match status" value="1"/>
</dbReference>
<protein>
    <submittedName>
        <fullName evidence="2">Aliphatic amidase AmiE</fullName>
        <ecNumber evidence="2">3.5.1.4</ecNumber>
    </submittedName>
</protein>
<evidence type="ECO:0000313" key="2">
    <source>
        <dbReference type="EMBL" id="SFV70857.1"/>
    </source>
</evidence>
<dbReference type="GO" id="GO:0106008">
    <property type="term" value="F:2-oxoglutaramate amidase activity"/>
    <property type="evidence" value="ECO:0007669"/>
    <property type="project" value="TreeGrafter"/>
</dbReference>
<evidence type="ECO:0000259" key="1">
    <source>
        <dbReference type="PROSITE" id="PS50263"/>
    </source>
</evidence>
<sequence length="246" mass="28575">MISKPKNLKVVTLQLALKLTYQENLDLLIKHIIKHQDKDLLIAPEVCLTGFDYKNMHEASKFSHQAIQILKHKIHTQILILTIITKKENCFYNQALVIHEHKIIHTQEKVKLFTLGQEQKYFKAGHIKKIQKFEINGVSYAILICFELRFKELWQQIEGADIILIPSRWGKPRKNHLEILSNALAIMNQCFVILSNASDTDMASSSAILSPFGNITKDDRQTNIESRIDLQEIRKMRRYISLDTKD</sequence>
<dbReference type="GO" id="GO:0004040">
    <property type="term" value="F:amidase activity"/>
    <property type="evidence" value="ECO:0007669"/>
    <property type="project" value="UniProtKB-EC"/>
</dbReference>
<dbReference type="GO" id="GO:0050152">
    <property type="term" value="F:omega-amidase activity"/>
    <property type="evidence" value="ECO:0007669"/>
    <property type="project" value="TreeGrafter"/>
</dbReference>
<dbReference type="CDD" id="cd07197">
    <property type="entry name" value="nitrilase"/>
    <property type="match status" value="1"/>
</dbReference>
<dbReference type="EMBL" id="FPHM01000175">
    <property type="protein sequence ID" value="SFV70857.1"/>
    <property type="molecule type" value="Genomic_DNA"/>
</dbReference>
<gene>
    <name evidence="2" type="ORF">MNB_SV-13-1693</name>
</gene>
<dbReference type="PANTHER" id="PTHR47799:SF1">
    <property type="entry name" value="OMEGA-AMIDASE YAFV"/>
    <property type="match status" value="1"/>
</dbReference>
<dbReference type="Gene3D" id="3.60.110.10">
    <property type="entry name" value="Carbon-nitrogen hydrolase"/>
    <property type="match status" value="1"/>
</dbReference>
<name>A0A1W1CYU2_9ZZZZ</name>
<reference evidence="2" key="1">
    <citation type="submission" date="2016-10" db="EMBL/GenBank/DDBJ databases">
        <authorList>
            <person name="de Groot N.N."/>
        </authorList>
    </citation>
    <scope>NUCLEOTIDE SEQUENCE</scope>
</reference>
<dbReference type="SUPFAM" id="SSF56317">
    <property type="entry name" value="Carbon-nitrogen hydrolase"/>
    <property type="match status" value="1"/>
</dbReference>
<accession>A0A1W1CYU2</accession>
<dbReference type="InterPro" id="IPR052737">
    <property type="entry name" value="Omega-amidase_YafV"/>
</dbReference>
<dbReference type="InterPro" id="IPR036526">
    <property type="entry name" value="C-N_Hydrolase_sf"/>
</dbReference>
<organism evidence="2">
    <name type="scientific">hydrothermal vent metagenome</name>
    <dbReference type="NCBI Taxonomy" id="652676"/>
    <lineage>
        <taxon>unclassified sequences</taxon>
        <taxon>metagenomes</taxon>
        <taxon>ecological metagenomes</taxon>
    </lineage>
</organism>
<dbReference type="PROSITE" id="PS50263">
    <property type="entry name" value="CN_HYDROLASE"/>
    <property type="match status" value="1"/>
</dbReference>
<dbReference type="AlphaFoldDB" id="A0A1W1CYU2"/>
<feature type="domain" description="CN hydrolase" evidence="1">
    <location>
        <begin position="8"/>
        <end position="235"/>
    </location>
</feature>
<dbReference type="EC" id="3.5.1.4" evidence="2"/>
<dbReference type="PANTHER" id="PTHR47799">
    <property type="entry name" value="OMEGA-AMIDASE YAFV"/>
    <property type="match status" value="1"/>
</dbReference>